<accession>A0A7M7HQF6</accession>
<dbReference type="PANTHER" id="PTHR43391">
    <property type="entry name" value="RETINOL DEHYDROGENASE-RELATED"/>
    <property type="match status" value="1"/>
</dbReference>
<reference evidence="4" key="1">
    <citation type="submission" date="2015-02" db="EMBL/GenBank/DDBJ databases">
        <title>Genome sequencing for Strongylocentrotus purpuratus.</title>
        <authorList>
            <person name="Murali S."/>
            <person name="Liu Y."/>
            <person name="Vee V."/>
            <person name="English A."/>
            <person name="Wang M."/>
            <person name="Skinner E."/>
            <person name="Han Y."/>
            <person name="Muzny D.M."/>
            <person name="Worley K.C."/>
            <person name="Gibbs R.A."/>
        </authorList>
    </citation>
    <scope>NUCLEOTIDE SEQUENCE</scope>
</reference>
<organism evidence="3 4">
    <name type="scientific">Strongylocentrotus purpuratus</name>
    <name type="common">Purple sea urchin</name>
    <dbReference type="NCBI Taxonomy" id="7668"/>
    <lineage>
        <taxon>Eukaryota</taxon>
        <taxon>Metazoa</taxon>
        <taxon>Echinodermata</taxon>
        <taxon>Eleutherozoa</taxon>
        <taxon>Echinozoa</taxon>
        <taxon>Echinoidea</taxon>
        <taxon>Euechinoidea</taxon>
        <taxon>Echinacea</taxon>
        <taxon>Camarodonta</taxon>
        <taxon>Echinidea</taxon>
        <taxon>Strongylocentrotidae</taxon>
        <taxon>Strongylocentrotus</taxon>
    </lineage>
</organism>
<comment type="similarity">
    <text evidence="1">Belongs to the short-chain dehydrogenases/reductases (SDR) family.</text>
</comment>
<evidence type="ECO:0000256" key="2">
    <source>
        <dbReference type="ARBA" id="ARBA00023002"/>
    </source>
</evidence>
<evidence type="ECO:0000256" key="1">
    <source>
        <dbReference type="ARBA" id="ARBA00006484"/>
    </source>
</evidence>
<proteinExistence type="inferred from homology"/>
<dbReference type="EnsemblMetazoa" id="XM_011680205">
    <property type="protein sequence ID" value="XP_011678507"/>
    <property type="gene ID" value="LOC105445110"/>
</dbReference>
<dbReference type="InterPro" id="IPR020904">
    <property type="entry name" value="Sc_DH/Rdtase_CS"/>
</dbReference>
<dbReference type="Gene3D" id="3.40.50.720">
    <property type="entry name" value="NAD(P)-binding Rossmann-like Domain"/>
    <property type="match status" value="1"/>
</dbReference>
<dbReference type="AlphaFoldDB" id="A0A7M7HQF6"/>
<evidence type="ECO:0000313" key="3">
    <source>
        <dbReference type="EnsemblMetazoa" id="XP_011678507"/>
    </source>
</evidence>
<dbReference type="InParanoid" id="A0A7M7HQF6"/>
<dbReference type="InterPro" id="IPR002347">
    <property type="entry name" value="SDR_fam"/>
</dbReference>
<dbReference type="RefSeq" id="XP_011678507.1">
    <property type="nucleotide sequence ID" value="XM_011680205.2"/>
</dbReference>
<dbReference type="GO" id="GO:0016491">
    <property type="term" value="F:oxidoreductase activity"/>
    <property type="evidence" value="ECO:0000318"/>
    <property type="project" value="GO_Central"/>
</dbReference>
<dbReference type="GO" id="GO:0005829">
    <property type="term" value="C:cytosol"/>
    <property type="evidence" value="ECO:0000318"/>
    <property type="project" value="GO_Central"/>
</dbReference>
<sequence length="157" mass="17005">MKTTKTGKIIIVSSAWGKMASPYAEIYCSAKFAIEGYFEGLAAALRSFNIRVCLVEPGKVNTGFVDPFHVGLVSGAQDDTVDDIDRRQLRYLNDHVKAAPGVTPDAVAEAITTRCLDVDEPVFRHLLPVEVLDEVPTAAADITGETVIGILRKSIEN</sequence>
<dbReference type="InterPro" id="IPR036291">
    <property type="entry name" value="NAD(P)-bd_dom_sf"/>
</dbReference>
<name>A0A7M7HQF6_STRPU</name>
<dbReference type="Proteomes" id="UP000007110">
    <property type="component" value="Unassembled WGS sequence"/>
</dbReference>
<protein>
    <submittedName>
        <fullName evidence="3">Uncharacterized protein</fullName>
    </submittedName>
</protein>
<dbReference type="SUPFAM" id="SSF51735">
    <property type="entry name" value="NAD(P)-binding Rossmann-fold domains"/>
    <property type="match status" value="1"/>
</dbReference>
<keyword evidence="2" id="KW-0560">Oxidoreductase</keyword>
<dbReference type="GeneID" id="105445110"/>
<dbReference type="KEGG" id="spu:105445110"/>
<dbReference type="PRINTS" id="PR00081">
    <property type="entry name" value="GDHRDH"/>
</dbReference>
<dbReference type="OrthoDB" id="408177at2759"/>
<keyword evidence="4" id="KW-1185">Reference proteome</keyword>
<reference evidence="3" key="2">
    <citation type="submission" date="2021-01" db="UniProtKB">
        <authorList>
            <consortium name="EnsemblMetazoa"/>
        </authorList>
    </citation>
    <scope>IDENTIFICATION</scope>
</reference>
<dbReference type="Pfam" id="PF00106">
    <property type="entry name" value="adh_short"/>
    <property type="match status" value="1"/>
</dbReference>
<dbReference type="PANTHER" id="PTHR43391:SF86">
    <property type="entry name" value="SHORT-CHAIN DEHYDROGENASE_REDUCTASE FAMILY PROTEIN"/>
    <property type="match status" value="1"/>
</dbReference>
<evidence type="ECO:0000313" key="4">
    <source>
        <dbReference type="Proteomes" id="UP000007110"/>
    </source>
</evidence>
<dbReference type="PROSITE" id="PS00061">
    <property type="entry name" value="ADH_SHORT"/>
    <property type="match status" value="1"/>
</dbReference>